<organism evidence="1 2">
    <name type="scientific">Agrilus planipennis</name>
    <name type="common">Emerald ash borer</name>
    <name type="synonym">Agrilus marcopoli</name>
    <dbReference type="NCBI Taxonomy" id="224129"/>
    <lineage>
        <taxon>Eukaryota</taxon>
        <taxon>Metazoa</taxon>
        <taxon>Ecdysozoa</taxon>
        <taxon>Arthropoda</taxon>
        <taxon>Hexapoda</taxon>
        <taxon>Insecta</taxon>
        <taxon>Pterygota</taxon>
        <taxon>Neoptera</taxon>
        <taxon>Endopterygota</taxon>
        <taxon>Coleoptera</taxon>
        <taxon>Polyphaga</taxon>
        <taxon>Elateriformia</taxon>
        <taxon>Buprestoidea</taxon>
        <taxon>Buprestidae</taxon>
        <taxon>Agrilinae</taxon>
        <taxon>Agrilus</taxon>
    </lineage>
</organism>
<sequence>MVLYTASHSSVRSIDHLSEVLKELGKGSQLEKLRLHPSKAAKLIVNVVAPVMLEELIIDIGEQDYSIILDESTDVSTIKYMAYCVRYISRSLDQFVTDFLGFAEVFTATAENYCNVQLMKCSCHSLSLCGSKASDELPASVEFLLKESGIGFQEAHYDKLFTKICMKS</sequence>
<proteinExistence type="predicted"/>
<gene>
    <name evidence="2" type="primary">LOC108736862</name>
</gene>
<dbReference type="OrthoDB" id="6756381at2759"/>
<dbReference type="RefSeq" id="XP_018324950.1">
    <property type="nucleotide sequence ID" value="XM_018469448.1"/>
</dbReference>
<dbReference type="GeneID" id="108736862"/>
<name>A0A1W4WY12_AGRPL</name>
<reference evidence="2" key="1">
    <citation type="submission" date="2025-08" db="UniProtKB">
        <authorList>
            <consortium name="RefSeq"/>
        </authorList>
    </citation>
    <scope>IDENTIFICATION</scope>
    <source>
        <tissue evidence="2">Entire body</tissue>
    </source>
</reference>
<dbReference type="InParanoid" id="A0A1W4WY12"/>
<dbReference type="PANTHER" id="PTHR37162:SF1">
    <property type="entry name" value="BED-TYPE DOMAIN-CONTAINING PROTEIN"/>
    <property type="match status" value="1"/>
</dbReference>
<evidence type="ECO:0000313" key="1">
    <source>
        <dbReference type="Proteomes" id="UP000192223"/>
    </source>
</evidence>
<dbReference type="PANTHER" id="PTHR37162">
    <property type="entry name" value="HAT FAMILY DIMERISATION DOMAINCONTAINING PROTEIN-RELATED"/>
    <property type="match status" value="1"/>
</dbReference>
<evidence type="ECO:0000313" key="2">
    <source>
        <dbReference type="RefSeq" id="XP_018324950.1"/>
    </source>
</evidence>
<dbReference type="AlphaFoldDB" id="A0A1W4WY12"/>
<accession>A0A1W4WY12</accession>
<keyword evidence="1" id="KW-1185">Reference proteome</keyword>
<dbReference type="KEGG" id="apln:108736862"/>
<dbReference type="Proteomes" id="UP000192223">
    <property type="component" value="Unplaced"/>
</dbReference>
<protein>
    <submittedName>
        <fullName evidence="2">Uncharacterized protein LOC108736862</fullName>
    </submittedName>
</protein>